<organism evidence="4">
    <name type="scientific">freshwater metagenome</name>
    <dbReference type="NCBI Taxonomy" id="449393"/>
    <lineage>
        <taxon>unclassified sequences</taxon>
        <taxon>metagenomes</taxon>
        <taxon>ecological metagenomes</taxon>
    </lineage>
</organism>
<dbReference type="EMBL" id="CAFBLT010000004">
    <property type="protein sequence ID" value="CAB4884655.1"/>
    <property type="molecule type" value="Genomic_DNA"/>
</dbReference>
<evidence type="ECO:0000313" key="4">
    <source>
        <dbReference type="EMBL" id="CAB5025859.1"/>
    </source>
</evidence>
<keyword evidence="1" id="KW-0472">Membrane</keyword>
<dbReference type="AlphaFoldDB" id="A0A6J7RAV6"/>
<dbReference type="EMBL" id="CAFBPM010000011">
    <property type="protein sequence ID" value="CAB5025859.1"/>
    <property type="molecule type" value="Genomic_DNA"/>
</dbReference>
<dbReference type="InterPro" id="IPR029058">
    <property type="entry name" value="AB_hydrolase_fold"/>
</dbReference>
<reference evidence="4" key="1">
    <citation type="submission" date="2020-05" db="EMBL/GenBank/DDBJ databases">
        <authorList>
            <person name="Chiriac C."/>
            <person name="Salcher M."/>
            <person name="Ghai R."/>
            <person name="Kavagutti S V."/>
        </authorList>
    </citation>
    <scope>NUCLEOTIDE SEQUENCE</scope>
</reference>
<evidence type="ECO:0000313" key="2">
    <source>
        <dbReference type="EMBL" id="CAB4823391.1"/>
    </source>
</evidence>
<protein>
    <submittedName>
        <fullName evidence="4">Unannotated protein</fullName>
    </submittedName>
</protein>
<name>A0A6J7RAV6_9ZZZZ</name>
<proteinExistence type="predicted"/>
<accession>A0A6J7RAV6</accession>
<dbReference type="SUPFAM" id="SSF53474">
    <property type="entry name" value="alpha/beta-Hydrolases"/>
    <property type="match status" value="1"/>
</dbReference>
<dbReference type="Gene3D" id="3.40.50.1820">
    <property type="entry name" value="alpha/beta hydrolase"/>
    <property type="match status" value="1"/>
</dbReference>
<keyword evidence="1" id="KW-0812">Transmembrane</keyword>
<evidence type="ECO:0000256" key="1">
    <source>
        <dbReference type="SAM" id="Phobius"/>
    </source>
</evidence>
<keyword evidence="1" id="KW-1133">Transmembrane helix</keyword>
<sequence length="286" mass="31274">MAVATIDGLNISYELIGEGRPWIITPGGRFSKDTPGVRTLAEELASKGNSVVIWDRPNTGESDLCFRGDSESQMQADTLVGLLRHLDLGPTMIMGGSGGARVSLLASVREPERVSGLAMLWISGGLYGLLTLAMVYGGDSFREAFTGGMEAVAALPEWQEAQERNPRNRDILLSQDRDAFLATMERWMEIYCPQVGVTVPGLGDKDFANITFPSLVFRSGQSDPHHTRITSETVASLLPHNTLVEPPWGDREWIERMEGAQAGGGLFERWPLLAPQLLEFADSINK</sequence>
<gene>
    <name evidence="2" type="ORF">UFOPK3164_00580</name>
    <name evidence="3" type="ORF">UFOPK3427_01934</name>
    <name evidence="4" type="ORF">UFOPK4112_01212</name>
</gene>
<evidence type="ECO:0000313" key="3">
    <source>
        <dbReference type="EMBL" id="CAB4884655.1"/>
    </source>
</evidence>
<feature type="transmembrane region" description="Helical" evidence="1">
    <location>
        <begin position="117"/>
        <end position="136"/>
    </location>
</feature>
<dbReference type="EMBL" id="CAFABE010000018">
    <property type="protein sequence ID" value="CAB4823391.1"/>
    <property type="molecule type" value="Genomic_DNA"/>
</dbReference>